<organism evidence="2 3">
    <name type="scientific">Tenebrio molitor</name>
    <name type="common">Yellow mealworm beetle</name>
    <dbReference type="NCBI Taxonomy" id="7067"/>
    <lineage>
        <taxon>Eukaryota</taxon>
        <taxon>Metazoa</taxon>
        <taxon>Ecdysozoa</taxon>
        <taxon>Arthropoda</taxon>
        <taxon>Hexapoda</taxon>
        <taxon>Insecta</taxon>
        <taxon>Pterygota</taxon>
        <taxon>Neoptera</taxon>
        <taxon>Endopterygota</taxon>
        <taxon>Coleoptera</taxon>
        <taxon>Polyphaga</taxon>
        <taxon>Cucujiformia</taxon>
        <taxon>Tenebrionidae</taxon>
        <taxon>Tenebrio</taxon>
    </lineage>
</organism>
<dbReference type="SMART" id="SM00875">
    <property type="entry name" value="BACK"/>
    <property type="match status" value="1"/>
</dbReference>
<dbReference type="Gene3D" id="2.60.120.260">
    <property type="entry name" value="Galactose-binding domain-like"/>
    <property type="match status" value="1"/>
</dbReference>
<dbReference type="InterPro" id="IPR011333">
    <property type="entry name" value="SKP1/BTB/POZ_sf"/>
</dbReference>
<name>A0A8J6GYH4_TENMO</name>
<evidence type="ECO:0000259" key="1">
    <source>
        <dbReference type="PROSITE" id="PS50097"/>
    </source>
</evidence>
<reference evidence="2" key="1">
    <citation type="journal article" date="2020" name="J Insects Food Feed">
        <title>The yellow mealworm (Tenebrio molitor) genome: a resource for the emerging insects as food and feed industry.</title>
        <authorList>
            <person name="Eriksson T."/>
            <person name="Andere A."/>
            <person name="Kelstrup H."/>
            <person name="Emery V."/>
            <person name="Picard C."/>
        </authorList>
    </citation>
    <scope>NUCLEOTIDE SEQUENCE</scope>
    <source>
        <strain evidence="2">Stoneville</strain>
        <tissue evidence="2">Whole head</tissue>
    </source>
</reference>
<dbReference type="Pfam" id="PF00651">
    <property type="entry name" value="BTB"/>
    <property type="match status" value="1"/>
</dbReference>
<dbReference type="SUPFAM" id="SSF54695">
    <property type="entry name" value="POZ domain"/>
    <property type="match status" value="1"/>
</dbReference>
<dbReference type="InterPro" id="IPR008979">
    <property type="entry name" value="Galactose-bd-like_sf"/>
</dbReference>
<sequence length="476" mass="53658">MSSFDAFNTHRSNNDSASVEKMVPSVATDDGDVITVSDFSKHFEDTCSLYLNEKFSDVILVVDGEKLHAHKAILAARSEYFDALLYDGLQDLKQSEVAIKDVSPEAFKQVLKFIYTGTITITFNSGLILEVLEFAHKYSFKNLENSTIQKLKSVLNFKNIWSILNTANLYDLSDLKQACHTFMDQNALEIVTSDCFTELSQKSVIKLLERDTFFVLEIEIFKSVSKWCKVNDDVDGLVIRSIRLSWLTVEDILSTVWPSKLVENENLLGAMAEIVGIKAKTSVCRGKKLTDVNIATPENKAEVIAGNNTTFLLTGNRNVDKCAYHSINCKSSITVKLGVPSYLNHINMMLWDKDSRYYSYYIEVSLNQEKWKKVVNYSSYPCRSLQDLYFKEELAQKCQTLDRDTCPIHPQRVLLTQNRFAVCHNSIIGGIVSYPSVQVGQMRIDAHCRRDATDGATGYPAFSPPRVPLCDVTQGA</sequence>
<dbReference type="SUPFAM" id="SSF49785">
    <property type="entry name" value="Galactose-binding domain-like"/>
    <property type="match status" value="1"/>
</dbReference>
<dbReference type="GO" id="GO:0008344">
    <property type="term" value="P:adult locomotory behavior"/>
    <property type="evidence" value="ECO:0007669"/>
    <property type="project" value="TreeGrafter"/>
</dbReference>
<dbReference type="Gene3D" id="1.25.40.420">
    <property type="match status" value="1"/>
</dbReference>
<dbReference type="PANTHER" id="PTHR46306:SF1">
    <property type="entry name" value="BTB_POZ DOMAIN-CONTAINING PROTEIN 9"/>
    <property type="match status" value="1"/>
</dbReference>
<dbReference type="Gene3D" id="3.30.710.10">
    <property type="entry name" value="Potassium Channel Kv1.1, Chain A"/>
    <property type="match status" value="1"/>
</dbReference>
<dbReference type="PROSITE" id="PS50097">
    <property type="entry name" value="BTB"/>
    <property type="match status" value="1"/>
</dbReference>
<feature type="domain" description="BTB" evidence="1">
    <location>
        <begin position="56"/>
        <end position="123"/>
    </location>
</feature>
<accession>A0A8J6GYH4</accession>
<dbReference type="AlphaFoldDB" id="A0A8J6GYH4"/>
<dbReference type="InterPro" id="IPR011705">
    <property type="entry name" value="BACK"/>
</dbReference>
<gene>
    <name evidence="2" type="ORF">GEV33_014342</name>
</gene>
<evidence type="ECO:0000313" key="2">
    <source>
        <dbReference type="EMBL" id="KAH0808450.1"/>
    </source>
</evidence>
<dbReference type="InterPro" id="IPR052407">
    <property type="entry name" value="BTB_POZ_domain_cont_9"/>
</dbReference>
<proteinExistence type="predicted"/>
<dbReference type="GO" id="GO:0050804">
    <property type="term" value="P:modulation of chemical synaptic transmission"/>
    <property type="evidence" value="ECO:0007669"/>
    <property type="project" value="TreeGrafter"/>
</dbReference>
<dbReference type="Pfam" id="PF07707">
    <property type="entry name" value="BACK"/>
    <property type="match status" value="1"/>
</dbReference>
<dbReference type="SMART" id="SM00225">
    <property type="entry name" value="BTB"/>
    <property type="match status" value="1"/>
</dbReference>
<dbReference type="EMBL" id="JABDTM020028745">
    <property type="protein sequence ID" value="KAH0808450.1"/>
    <property type="molecule type" value="Genomic_DNA"/>
</dbReference>
<dbReference type="PANTHER" id="PTHR46306">
    <property type="entry name" value="BTB/POZ DOMAIN-CONTAINING PROTEIN 9"/>
    <property type="match status" value="1"/>
</dbReference>
<protein>
    <recommendedName>
        <fullName evidence="1">BTB domain-containing protein</fullName>
    </recommendedName>
</protein>
<reference evidence="2" key="2">
    <citation type="submission" date="2021-08" db="EMBL/GenBank/DDBJ databases">
        <authorList>
            <person name="Eriksson T."/>
        </authorList>
    </citation>
    <scope>NUCLEOTIDE SEQUENCE</scope>
    <source>
        <strain evidence="2">Stoneville</strain>
        <tissue evidence="2">Whole head</tissue>
    </source>
</reference>
<dbReference type="GO" id="GO:0005737">
    <property type="term" value="C:cytoplasm"/>
    <property type="evidence" value="ECO:0007669"/>
    <property type="project" value="TreeGrafter"/>
</dbReference>
<dbReference type="Proteomes" id="UP000719412">
    <property type="component" value="Unassembled WGS sequence"/>
</dbReference>
<comment type="caution">
    <text evidence="2">The sequence shown here is derived from an EMBL/GenBank/DDBJ whole genome shotgun (WGS) entry which is preliminary data.</text>
</comment>
<keyword evidence="3" id="KW-1185">Reference proteome</keyword>
<dbReference type="GO" id="GO:0048512">
    <property type="term" value="P:circadian behavior"/>
    <property type="evidence" value="ECO:0007669"/>
    <property type="project" value="TreeGrafter"/>
</dbReference>
<evidence type="ECO:0000313" key="3">
    <source>
        <dbReference type="Proteomes" id="UP000719412"/>
    </source>
</evidence>
<dbReference type="InterPro" id="IPR000210">
    <property type="entry name" value="BTB/POZ_dom"/>
</dbReference>